<dbReference type="GO" id="GO:0008525">
    <property type="term" value="F:phosphatidylcholine transporter activity"/>
    <property type="evidence" value="ECO:0007669"/>
    <property type="project" value="TreeGrafter"/>
</dbReference>
<dbReference type="AlphaFoldDB" id="A0AA39HZ55"/>
<dbReference type="Gene3D" id="3.30.530.20">
    <property type="match status" value="2"/>
</dbReference>
<dbReference type="GO" id="GO:0005737">
    <property type="term" value="C:cytoplasm"/>
    <property type="evidence" value="ECO:0007669"/>
    <property type="project" value="UniProtKB-ARBA"/>
</dbReference>
<reference evidence="2" key="1">
    <citation type="submission" date="2023-06" db="EMBL/GenBank/DDBJ databases">
        <title>Genomic analysis of the entomopathogenic nematode Steinernema hermaphroditum.</title>
        <authorList>
            <person name="Schwarz E.M."/>
            <person name="Heppert J.K."/>
            <person name="Baniya A."/>
            <person name="Schwartz H.T."/>
            <person name="Tan C.-H."/>
            <person name="Antoshechkin I."/>
            <person name="Sternberg P.W."/>
            <person name="Goodrich-Blair H."/>
            <person name="Dillman A.R."/>
        </authorList>
    </citation>
    <scope>NUCLEOTIDE SEQUENCE</scope>
    <source>
        <strain evidence="2">PS9179</strain>
        <tissue evidence="2">Whole animal</tissue>
    </source>
</reference>
<dbReference type="InterPro" id="IPR001666">
    <property type="entry name" value="PI_transfer"/>
</dbReference>
<dbReference type="InterPro" id="IPR023393">
    <property type="entry name" value="START-like_dom_sf"/>
</dbReference>
<sequence>MLIKEYRIPLPLGLDEYRRGQLYAMSEASKAETGGGEGVEVLKSEPFTSTDIRKGEELSGIYTKKIYRIKNKLPWFIRKVLPDSVMVLEEECWNAYPYSKTIVTNPCNMKNDFYMIIESMHIADSGETDNALDLSKKLLKQREVVLLDIYDDKYLNKRIDIRGDTDPRKFRSRKTGRGPLTPDWIDTAEPMMCCYKVVQGHFKWFGLQNRVERLIHKQYPRLFTRFHREVFCWIDRWYHLTMDDIREMEEETAEHLRSQLNEGPLRGMEYRVLVPLEVDEYRRGQLFAVAEASKAETGGGEGVEVLKSEPFTSSDLRPGEELSGIYTKKIYHVKSKVPWIVRKMFPESALILEEECWNAYPYSKTVVTNTGYMKNDFYIIIESMHLADSGDTENALDLPKNLLKQRDVVMLDIYDDKYLNKKTDIKPDTNPRTFKSKKTGRGPLRSDWTSSTEPVMCCYKVVQAHFKWFGLQSRVERVIHKQYPRLFTRFHREVFCWIDKWIELTMESIQEMEEETAELLKSQLKQGNVRGMVCNSDDDK</sequence>
<evidence type="ECO:0000313" key="3">
    <source>
        <dbReference type="Proteomes" id="UP001175271"/>
    </source>
</evidence>
<dbReference type="FunFam" id="3.30.530.20:FF:000028">
    <property type="entry name" value="Phosphatidylinositol transfer protein 5"/>
    <property type="match status" value="2"/>
</dbReference>
<dbReference type="GO" id="GO:0008526">
    <property type="term" value="F:phosphatidylinositol transfer activity"/>
    <property type="evidence" value="ECO:0007669"/>
    <property type="project" value="TreeGrafter"/>
</dbReference>
<gene>
    <name evidence="2" type="ORF">QR680_011609</name>
</gene>
<dbReference type="GO" id="GO:0071944">
    <property type="term" value="C:cell periphery"/>
    <property type="evidence" value="ECO:0007669"/>
    <property type="project" value="UniProtKB-ARBA"/>
</dbReference>
<dbReference type="InterPro" id="IPR055261">
    <property type="entry name" value="PI_transfer_N"/>
</dbReference>
<dbReference type="GO" id="GO:0035091">
    <property type="term" value="F:phosphatidylinositol binding"/>
    <property type="evidence" value="ECO:0007669"/>
    <property type="project" value="TreeGrafter"/>
</dbReference>
<keyword evidence="3" id="KW-1185">Reference proteome</keyword>
<dbReference type="SUPFAM" id="SSF55961">
    <property type="entry name" value="Bet v1-like"/>
    <property type="match status" value="2"/>
</dbReference>
<name>A0AA39HZ55_9BILA</name>
<organism evidence="2 3">
    <name type="scientific">Steinernema hermaphroditum</name>
    <dbReference type="NCBI Taxonomy" id="289476"/>
    <lineage>
        <taxon>Eukaryota</taxon>
        <taxon>Metazoa</taxon>
        <taxon>Ecdysozoa</taxon>
        <taxon>Nematoda</taxon>
        <taxon>Chromadorea</taxon>
        <taxon>Rhabditida</taxon>
        <taxon>Tylenchina</taxon>
        <taxon>Panagrolaimomorpha</taxon>
        <taxon>Strongyloidoidea</taxon>
        <taxon>Steinernematidae</taxon>
        <taxon>Steinernema</taxon>
    </lineage>
</organism>
<dbReference type="EMBL" id="JAUCMV010000002">
    <property type="protein sequence ID" value="KAK0414772.1"/>
    <property type="molecule type" value="Genomic_DNA"/>
</dbReference>
<dbReference type="PANTHER" id="PTHR10658:SF35">
    <property type="entry name" value="PHOSPHATIDYLINOSITOL TRANSFER PROTEIN"/>
    <property type="match status" value="1"/>
</dbReference>
<dbReference type="GO" id="GO:0031210">
    <property type="term" value="F:phosphatidylcholine binding"/>
    <property type="evidence" value="ECO:0007669"/>
    <property type="project" value="TreeGrafter"/>
</dbReference>
<dbReference type="Pfam" id="PF02121">
    <property type="entry name" value="IP_trans"/>
    <property type="match status" value="2"/>
</dbReference>
<evidence type="ECO:0000313" key="2">
    <source>
        <dbReference type="EMBL" id="KAK0414772.1"/>
    </source>
</evidence>
<comment type="caution">
    <text evidence="2">The sequence shown here is derived from an EMBL/GenBank/DDBJ whole genome shotgun (WGS) entry which is preliminary data.</text>
</comment>
<dbReference type="Proteomes" id="UP001175271">
    <property type="component" value="Unassembled WGS sequence"/>
</dbReference>
<evidence type="ECO:0000259" key="1">
    <source>
        <dbReference type="Pfam" id="PF02121"/>
    </source>
</evidence>
<dbReference type="PANTHER" id="PTHR10658">
    <property type="entry name" value="PHOSPHATIDYLINOSITOL TRANSFER PROTEIN"/>
    <property type="match status" value="1"/>
</dbReference>
<feature type="domain" description="Phosphatidylinositol transfer protein N-terminal" evidence="1">
    <location>
        <begin position="269"/>
        <end position="517"/>
    </location>
</feature>
<accession>A0AA39HZ55</accession>
<dbReference type="PRINTS" id="PR00391">
    <property type="entry name" value="PITRANSFER"/>
</dbReference>
<feature type="domain" description="Phosphatidylinositol transfer protein N-terminal" evidence="1">
    <location>
        <begin position="1"/>
        <end position="253"/>
    </location>
</feature>
<proteinExistence type="predicted"/>
<protein>
    <recommendedName>
        <fullName evidence="1">Phosphatidylinositol transfer protein N-terminal domain-containing protein</fullName>
    </recommendedName>
</protein>